<dbReference type="AlphaFoldDB" id="A0A516PZX8"/>
<organism evidence="1 2">
    <name type="scientific">Microlunatus elymi</name>
    <dbReference type="NCBI Taxonomy" id="2596828"/>
    <lineage>
        <taxon>Bacteria</taxon>
        <taxon>Bacillati</taxon>
        <taxon>Actinomycetota</taxon>
        <taxon>Actinomycetes</taxon>
        <taxon>Propionibacteriales</taxon>
        <taxon>Propionibacteriaceae</taxon>
        <taxon>Microlunatus</taxon>
    </lineage>
</organism>
<sequence>MARSRFSEERPAVTPPRAVADLAELGVGRSRLRVRTRWRRSSRGWYVPAAESITPTQRIIDCVPLLGAGMAIGGWAAAYILGADWLDGYDARTGRLLPVDILGAPHRRPVPGVRYHQTVLPSAEVMVHRRIPITFGVRTAFDGARWSADLEEAVVFVEAMLAKTYLTNDQLNAFIVRQRGATGIGRAREVFELARPGVRSGWESRLRWCYCREAGLPQPLINRPVYTRSGALLGKPDLFDPEAALATEFDGEGHRDRWQHHNDNLREELFEDHNVTVVRSDSLDFRAARDGLIQRVIAGYRRGLERHLSKDRWTLTPPGWAPSEHPES</sequence>
<evidence type="ECO:0000313" key="1">
    <source>
        <dbReference type="EMBL" id="QDP96736.1"/>
    </source>
</evidence>
<keyword evidence="2" id="KW-1185">Reference proteome</keyword>
<gene>
    <name evidence="1" type="ORF">FOE78_13190</name>
</gene>
<dbReference type="Proteomes" id="UP000319263">
    <property type="component" value="Chromosome"/>
</dbReference>
<dbReference type="EMBL" id="CP041692">
    <property type="protein sequence ID" value="QDP96736.1"/>
    <property type="molecule type" value="Genomic_DNA"/>
</dbReference>
<dbReference type="OrthoDB" id="3728933at2"/>
<protein>
    <recommendedName>
        <fullName evidence="3">DUF559 domain-containing protein</fullName>
    </recommendedName>
</protein>
<dbReference type="KEGG" id="mik:FOE78_13190"/>
<evidence type="ECO:0000313" key="2">
    <source>
        <dbReference type="Proteomes" id="UP000319263"/>
    </source>
</evidence>
<dbReference type="RefSeq" id="WP_143986698.1">
    <property type="nucleotide sequence ID" value="NZ_CP041692.1"/>
</dbReference>
<evidence type="ECO:0008006" key="3">
    <source>
        <dbReference type="Google" id="ProtNLM"/>
    </source>
</evidence>
<accession>A0A516PZX8</accession>
<proteinExistence type="predicted"/>
<reference evidence="1 2" key="1">
    <citation type="submission" date="2019-07" db="EMBL/GenBank/DDBJ databases">
        <title>Microlunatus dokdonensis sp. nov. isolated from the rhizospheric soil of the wild plant Elymus tsukushiensis.</title>
        <authorList>
            <person name="Ghim S.-Y."/>
            <person name="Hwang Y.-J."/>
            <person name="Son J.-S."/>
            <person name="Shin J.-H."/>
        </authorList>
    </citation>
    <scope>NUCLEOTIDE SEQUENCE [LARGE SCALE GENOMIC DNA]</scope>
    <source>
        <strain evidence="1 2">KUDC0627</strain>
    </source>
</reference>
<name>A0A516PZX8_9ACTN</name>